<comment type="caution">
    <text evidence="2">The sequence shown here is derived from an EMBL/GenBank/DDBJ whole genome shotgun (WGS) entry which is preliminary data.</text>
</comment>
<sequence length="125" mass="14920">MSQITRFFITVKLKRIVINVFLFRLIDILLTFHQPLFCIYVWQLYSAFLEGMGTNPDEGSIYFITSFQQCFVFIQSIITVNDNLKVNWLIYKSNIIFRCHICITNKTFRNTDTRQGWHFFIISSL</sequence>
<protein>
    <submittedName>
        <fullName evidence="2">Uncharacterized protein</fullName>
    </submittedName>
</protein>
<evidence type="ECO:0000256" key="1">
    <source>
        <dbReference type="SAM" id="Phobius"/>
    </source>
</evidence>
<reference evidence="2 3" key="1">
    <citation type="submission" date="2016-03" db="EMBL/GenBank/DDBJ databases">
        <authorList>
            <consortium name="Pathogen Informatics"/>
        </authorList>
    </citation>
    <scope>NUCLEOTIDE SEQUENCE [LARGE SCALE GENOMIC DNA]</scope>
    <source>
        <strain evidence="3">e2161</strain>
    </source>
</reference>
<keyword evidence="1" id="KW-0812">Transmembrane</keyword>
<name>A0ABY0J9H5_9ENTR</name>
<dbReference type="EMBL" id="FKDK01000045">
    <property type="protein sequence ID" value="SAB59733.1"/>
    <property type="molecule type" value="Genomic_DNA"/>
</dbReference>
<gene>
    <name evidence="2" type="ORF">SAMEA2273443_05160</name>
</gene>
<evidence type="ECO:0000313" key="3">
    <source>
        <dbReference type="Proteomes" id="UP000077063"/>
    </source>
</evidence>
<keyword evidence="3" id="KW-1185">Reference proteome</keyword>
<keyword evidence="1" id="KW-0472">Membrane</keyword>
<evidence type="ECO:0000313" key="2">
    <source>
        <dbReference type="EMBL" id="SAB59733.1"/>
    </source>
</evidence>
<accession>A0ABY0J9H5</accession>
<feature type="transmembrane region" description="Helical" evidence="1">
    <location>
        <begin position="21"/>
        <end position="42"/>
    </location>
</feature>
<organism evidence="2 3">
    <name type="scientific">Enterobacter roggenkampii</name>
    <dbReference type="NCBI Taxonomy" id="1812935"/>
    <lineage>
        <taxon>Bacteria</taxon>
        <taxon>Pseudomonadati</taxon>
        <taxon>Pseudomonadota</taxon>
        <taxon>Gammaproteobacteria</taxon>
        <taxon>Enterobacterales</taxon>
        <taxon>Enterobacteriaceae</taxon>
        <taxon>Enterobacter</taxon>
        <taxon>Enterobacter cloacae complex</taxon>
    </lineage>
</organism>
<keyword evidence="1" id="KW-1133">Transmembrane helix</keyword>
<dbReference type="Proteomes" id="UP000077063">
    <property type="component" value="Unassembled WGS sequence"/>
</dbReference>
<proteinExistence type="predicted"/>